<evidence type="ECO:0000313" key="3">
    <source>
        <dbReference type="Proteomes" id="UP000226592"/>
    </source>
</evidence>
<feature type="transmembrane region" description="Helical" evidence="1">
    <location>
        <begin position="112"/>
        <end position="135"/>
    </location>
</feature>
<keyword evidence="1" id="KW-0812">Transmembrane</keyword>
<feature type="transmembrane region" description="Helical" evidence="1">
    <location>
        <begin position="20"/>
        <end position="42"/>
    </location>
</feature>
<keyword evidence="1" id="KW-0472">Membrane</keyword>
<keyword evidence="1" id="KW-1133">Transmembrane helix</keyword>
<accession>A0A2D6M075</accession>
<feature type="transmembrane region" description="Helical" evidence="1">
    <location>
        <begin position="77"/>
        <end position="106"/>
    </location>
</feature>
<dbReference type="Pfam" id="PF06695">
    <property type="entry name" value="Sm_multidrug_ex"/>
    <property type="match status" value="1"/>
</dbReference>
<evidence type="ECO:0000313" key="2">
    <source>
        <dbReference type="EMBL" id="MAG21823.1"/>
    </source>
</evidence>
<dbReference type="InterPro" id="IPR009577">
    <property type="entry name" value="Sm_multidrug_ex"/>
</dbReference>
<dbReference type="PANTHER" id="PTHR36007:SF2">
    <property type="entry name" value="TRANSPORT PROTEIN-RELATED"/>
    <property type="match status" value="1"/>
</dbReference>
<name>A0A2D6M075_9ARCH</name>
<dbReference type="Proteomes" id="UP000226592">
    <property type="component" value="Unassembled WGS sequence"/>
</dbReference>
<organism evidence="2 3">
    <name type="scientific">Candidatus Iainarchaeum sp</name>
    <dbReference type="NCBI Taxonomy" id="3101447"/>
    <lineage>
        <taxon>Archaea</taxon>
        <taxon>Candidatus Iainarchaeota</taxon>
        <taxon>Candidatus Iainarchaeia</taxon>
        <taxon>Candidatus Iainarchaeales</taxon>
        <taxon>Candidatus Iainarchaeaceae</taxon>
        <taxon>Candidatus Iainarchaeum</taxon>
    </lineage>
</organism>
<comment type="caution">
    <text evidence="2">The sequence shown here is derived from an EMBL/GenBank/DDBJ whole genome shotgun (WGS) entry which is preliminary data.</text>
</comment>
<dbReference type="EMBL" id="NZBU01000002">
    <property type="protein sequence ID" value="MAG21823.1"/>
    <property type="molecule type" value="Genomic_DNA"/>
</dbReference>
<dbReference type="AlphaFoldDB" id="A0A2D6M075"/>
<reference evidence="3" key="1">
    <citation type="submission" date="2017-09" db="EMBL/GenBank/DDBJ databases">
        <title>The Reconstruction of 2,631 Draft Metagenome-Assembled Genomes from the Global Oceans.</title>
        <authorList>
            <person name="Tully B.J."/>
            <person name="Graham E.D."/>
            <person name="Heidelberg J.F."/>
        </authorList>
    </citation>
    <scope>NUCLEOTIDE SEQUENCE [LARGE SCALE GENOMIC DNA]</scope>
</reference>
<proteinExistence type="predicted"/>
<gene>
    <name evidence="2" type="ORF">CL943_00765</name>
</gene>
<protein>
    <submittedName>
        <fullName evidence="2">Ligand-binding protein SH3</fullName>
    </submittedName>
</protein>
<dbReference type="PANTHER" id="PTHR36007">
    <property type="entry name" value="TRANSPORT PROTEIN-RELATED"/>
    <property type="match status" value="1"/>
</dbReference>
<evidence type="ECO:0000256" key="1">
    <source>
        <dbReference type="SAM" id="Phobius"/>
    </source>
</evidence>
<sequence length="138" mass="15003">MPWIELRASIPVGISMGLPWQLVFITAVATNAVLGPLVYFGLDKLLPFARKIDFVDYIYNRIIKKTQRKAFPYVEKYGLLGIALFVAIPLPGSGSWSGALAAYLLGLSHRKFAIANLLGVLIAGAIVTALSLGVIRFL</sequence>